<sequence length="312" mass="34435">MSTGVPMIGPDGVERLVAPVVLNFIGDNLELSSVAGTFCSHNCNCKCQRCYRQTNDMGSLTDLEPTRYYDLELPLSLKKGYFFEACHVQGHEHANVSKILPHLLVGLTSVARGVDLPMDLAIAWRLHQMTSTGEKRPSDYVGSQQQASDLRASSAHLLQCFLAFEDDLFSHTDDEEEAITNQSSARPWSTVKLHHVLVHAPHILGHGHEKHYSAQHFEKKHKIPKGDYKRTNGQTGKAIEQMVQINSCQLGTAHLAAHGCQPDPSEGIATRNTAFMAANATGENQLQAKGTNLSLQMLTGIIRSTRIENSWE</sequence>
<dbReference type="EMBL" id="MU069770">
    <property type="protein sequence ID" value="KAF5834196.1"/>
    <property type="molecule type" value="Genomic_DNA"/>
</dbReference>
<evidence type="ECO:0000313" key="2">
    <source>
        <dbReference type="Proteomes" id="UP000815325"/>
    </source>
</evidence>
<accession>A0ABQ7GHV8</accession>
<protein>
    <submittedName>
        <fullName evidence="1">Uncharacterized protein</fullName>
    </submittedName>
</protein>
<gene>
    <name evidence="1" type="ORF">DUNSADRAFT_9226</name>
</gene>
<dbReference type="Proteomes" id="UP000815325">
    <property type="component" value="Unassembled WGS sequence"/>
</dbReference>
<evidence type="ECO:0000313" key="1">
    <source>
        <dbReference type="EMBL" id="KAF5834196.1"/>
    </source>
</evidence>
<comment type="caution">
    <text evidence="1">The sequence shown here is derived from an EMBL/GenBank/DDBJ whole genome shotgun (WGS) entry which is preliminary data.</text>
</comment>
<proteinExistence type="predicted"/>
<reference evidence="1" key="1">
    <citation type="submission" date="2017-08" db="EMBL/GenBank/DDBJ databases">
        <authorList>
            <person name="Polle J.E."/>
            <person name="Barry K."/>
            <person name="Cushman J."/>
            <person name="Schmutz J."/>
            <person name="Tran D."/>
            <person name="Hathwaick L.T."/>
            <person name="Yim W.C."/>
            <person name="Jenkins J."/>
            <person name="Mckie-Krisberg Z.M."/>
            <person name="Prochnik S."/>
            <person name="Lindquist E."/>
            <person name="Dockter R.B."/>
            <person name="Adam C."/>
            <person name="Molina H."/>
            <person name="Bunkerborg J."/>
            <person name="Jin E."/>
            <person name="Buchheim M."/>
            <person name="Magnuson J."/>
        </authorList>
    </citation>
    <scope>NUCLEOTIDE SEQUENCE</scope>
    <source>
        <strain evidence="1">CCAP 19/18</strain>
    </source>
</reference>
<keyword evidence="2" id="KW-1185">Reference proteome</keyword>
<name>A0ABQ7GHV8_DUNSA</name>
<organism evidence="1 2">
    <name type="scientific">Dunaliella salina</name>
    <name type="common">Green alga</name>
    <name type="synonym">Protococcus salinus</name>
    <dbReference type="NCBI Taxonomy" id="3046"/>
    <lineage>
        <taxon>Eukaryota</taxon>
        <taxon>Viridiplantae</taxon>
        <taxon>Chlorophyta</taxon>
        <taxon>core chlorophytes</taxon>
        <taxon>Chlorophyceae</taxon>
        <taxon>CS clade</taxon>
        <taxon>Chlamydomonadales</taxon>
        <taxon>Dunaliellaceae</taxon>
        <taxon>Dunaliella</taxon>
    </lineage>
</organism>